<keyword evidence="8" id="KW-0479">Metal-binding</keyword>
<dbReference type="PANTHER" id="PTHR43808">
    <property type="entry name" value="ACETYLORNITHINE DEACETYLASE"/>
    <property type="match status" value="1"/>
</dbReference>
<dbReference type="PROSITE" id="PS00759">
    <property type="entry name" value="ARGE_DAPE_CPG2_2"/>
    <property type="match status" value="1"/>
</dbReference>
<dbReference type="EMBL" id="JAADJU010000005">
    <property type="protein sequence ID" value="NMP27561.1"/>
    <property type="molecule type" value="Genomic_DNA"/>
</dbReference>
<dbReference type="Pfam" id="PF01546">
    <property type="entry name" value="Peptidase_M20"/>
    <property type="match status" value="1"/>
</dbReference>
<dbReference type="InterPro" id="IPR001261">
    <property type="entry name" value="ArgE/DapE_CS"/>
</dbReference>
<dbReference type="AlphaFoldDB" id="A0A848MKD5"/>
<dbReference type="GO" id="GO:0008777">
    <property type="term" value="F:acetylornithine deacetylase activity"/>
    <property type="evidence" value="ECO:0007669"/>
    <property type="project" value="UniProtKB-EC"/>
</dbReference>
<evidence type="ECO:0000259" key="12">
    <source>
        <dbReference type="Pfam" id="PF07687"/>
    </source>
</evidence>
<keyword evidence="6" id="KW-0055">Arginine biosynthesis</keyword>
<dbReference type="GO" id="GO:0005737">
    <property type="term" value="C:cytoplasm"/>
    <property type="evidence" value="ECO:0007669"/>
    <property type="project" value="UniProtKB-SubCell"/>
</dbReference>
<protein>
    <submittedName>
        <fullName evidence="13">Acetylornithine deacetylase</fullName>
        <ecNumber evidence="13">3.5.1.16</ecNumber>
    </submittedName>
</protein>
<reference evidence="13 14" key="1">
    <citation type="submission" date="2020-01" db="EMBL/GenBank/DDBJ databases">
        <authorList>
            <person name="Lee S.D."/>
        </authorList>
    </citation>
    <scope>NUCLEOTIDE SEQUENCE [LARGE SCALE GENOMIC DNA]</scope>
    <source>
        <strain evidence="13 14">SAP-1</strain>
    </source>
</reference>
<evidence type="ECO:0000256" key="6">
    <source>
        <dbReference type="ARBA" id="ARBA00022571"/>
    </source>
</evidence>
<sequence>MNNLGTRELLADLIAFDTVSRNSNLALMAYIQNYLAGFGISSQLIPDAQGEKANLLAVIGPQDRAGIVLSGHTDVVPVDGQQWASDPFCLQEREGRLYGRGTADMKSWLAAVLALVPELVAQPLRLPVWLAFSYDEEVGCKGVPTLLTCFDQQPLLPAACIVGEPTEMRPIFGHKGKIAFRCEVTGHATHSAYTPQGVNAIEYAVRIIQQLMALAEKLKLQQNLAFDPPFSTLQTGVIRGGEALNIVPASCQFDFEIRTLPGVDARQLVAALQVWCQQQLLPEMQRISADCRITFSPLSHYPGLEPSTTTMIDELLSLLAPADALSTVAFGTEGGLFQQHGIPTLVCGPGAMAQGHKPDEFISLDQLAECEAFLRRLCRSLQTTGAPG</sequence>
<dbReference type="SUPFAM" id="SSF53187">
    <property type="entry name" value="Zn-dependent exopeptidases"/>
    <property type="match status" value="1"/>
</dbReference>
<dbReference type="EC" id="3.5.1.16" evidence="13"/>
<dbReference type="InterPro" id="IPR050072">
    <property type="entry name" value="Peptidase_M20A"/>
</dbReference>
<keyword evidence="7" id="KW-0028">Amino-acid biosynthesis</keyword>
<dbReference type="PANTHER" id="PTHR43808:SF31">
    <property type="entry name" value="N-ACETYL-L-CITRULLINE DEACETYLASE"/>
    <property type="match status" value="1"/>
</dbReference>
<evidence type="ECO:0000256" key="3">
    <source>
        <dbReference type="ARBA" id="ARBA00004496"/>
    </source>
</evidence>
<name>A0A848MKD5_9GAMM</name>
<evidence type="ECO:0000256" key="8">
    <source>
        <dbReference type="ARBA" id="ARBA00022723"/>
    </source>
</evidence>
<evidence type="ECO:0000256" key="5">
    <source>
        <dbReference type="ARBA" id="ARBA00022490"/>
    </source>
</evidence>
<dbReference type="RefSeq" id="WP_169403261.1">
    <property type="nucleotide sequence ID" value="NZ_JAADJU010000005.1"/>
</dbReference>
<dbReference type="Pfam" id="PF07687">
    <property type="entry name" value="M20_dimer"/>
    <property type="match status" value="1"/>
</dbReference>
<dbReference type="InterPro" id="IPR011650">
    <property type="entry name" value="Peptidase_M20_dimer"/>
</dbReference>
<evidence type="ECO:0000256" key="9">
    <source>
        <dbReference type="ARBA" id="ARBA00022801"/>
    </source>
</evidence>
<comment type="subcellular location">
    <subcellularLocation>
        <location evidence="3">Cytoplasm</location>
    </subcellularLocation>
</comment>
<evidence type="ECO:0000256" key="10">
    <source>
        <dbReference type="ARBA" id="ARBA00022833"/>
    </source>
</evidence>
<accession>A0A848MKD5</accession>
<evidence type="ECO:0000256" key="11">
    <source>
        <dbReference type="ARBA" id="ARBA00023285"/>
    </source>
</evidence>
<evidence type="ECO:0000256" key="2">
    <source>
        <dbReference type="ARBA" id="ARBA00001947"/>
    </source>
</evidence>
<keyword evidence="10" id="KW-0862">Zinc</keyword>
<comment type="cofactor">
    <cofactor evidence="2">
        <name>Zn(2+)</name>
        <dbReference type="ChEBI" id="CHEBI:29105"/>
    </cofactor>
</comment>
<dbReference type="GO" id="GO:0006526">
    <property type="term" value="P:L-arginine biosynthetic process"/>
    <property type="evidence" value="ECO:0007669"/>
    <property type="project" value="UniProtKB-KW"/>
</dbReference>
<evidence type="ECO:0000256" key="4">
    <source>
        <dbReference type="ARBA" id="ARBA00005691"/>
    </source>
</evidence>
<dbReference type="InterPro" id="IPR036264">
    <property type="entry name" value="Bact_exopeptidase_dim_dom"/>
</dbReference>
<keyword evidence="14" id="KW-1185">Reference proteome</keyword>
<comment type="similarity">
    <text evidence="4">Belongs to the peptidase M20A family. ArgE subfamily.</text>
</comment>
<dbReference type="NCBIfam" id="NF005710">
    <property type="entry name" value="PRK07522.1"/>
    <property type="match status" value="1"/>
</dbReference>
<keyword evidence="5" id="KW-0963">Cytoplasm</keyword>
<dbReference type="Gene3D" id="3.40.630.10">
    <property type="entry name" value="Zn peptidases"/>
    <property type="match status" value="1"/>
</dbReference>
<comment type="caution">
    <text evidence="13">The sequence shown here is derived from an EMBL/GenBank/DDBJ whole genome shotgun (WGS) entry which is preliminary data.</text>
</comment>
<keyword evidence="9 13" id="KW-0378">Hydrolase</keyword>
<dbReference type="Proteomes" id="UP000585363">
    <property type="component" value="Unassembled WGS sequence"/>
</dbReference>
<dbReference type="CDD" id="cd03894">
    <property type="entry name" value="M20_ArgE"/>
    <property type="match status" value="1"/>
</dbReference>
<dbReference type="SUPFAM" id="SSF55031">
    <property type="entry name" value="Bacterial exopeptidase dimerisation domain"/>
    <property type="match status" value="1"/>
</dbReference>
<dbReference type="FunFam" id="3.30.70.360:FF:000003">
    <property type="entry name" value="Acetylornithine deacetylase"/>
    <property type="match status" value="1"/>
</dbReference>
<feature type="domain" description="Peptidase M20 dimerisation" evidence="12">
    <location>
        <begin position="173"/>
        <end position="281"/>
    </location>
</feature>
<evidence type="ECO:0000313" key="13">
    <source>
        <dbReference type="EMBL" id="NMP27561.1"/>
    </source>
</evidence>
<keyword evidence="11" id="KW-0170">Cobalt</keyword>
<evidence type="ECO:0000313" key="14">
    <source>
        <dbReference type="Proteomes" id="UP000585363"/>
    </source>
</evidence>
<organism evidence="13 14">
    <name type="scientific">Rouxiella aceris</name>
    <dbReference type="NCBI Taxonomy" id="2703884"/>
    <lineage>
        <taxon>Bacteria</taxon>
        <taxon>Pseudomonadati</taxon>
        <taxon>Pseudomonadota</taxon>
        <taxon>Gammaproteobacteria</taxon>
        <taxon>Enterobacterales</taxon>
        <taxon>Yersiniaceae</taxon>
        <taxon>Rouxiella</taxon>
    </lineage>
</organism>
<comment type="cofactor">
    <cofactor evidence="1">
        <name>Co(2+)</name>
        <dbReference type="ChEBI" id="CHEBI:48828"/>
    </cofactor>
</comment>
<evidence type="ECO:0000256" key="7">
    <source>
        <dbReference type="ARBA" id="ARBA00022605"/>
    </source>
</evidence>
<dbReference type="GO" id="GO:0046872">
    <property type="term" value="F:metal ion binding"/>
    <property type="evidence" value="ECO:0007669"/>
    <property type="project" value="UniProtKB-KW"/>
</dbReference>
<dbReference type="InterPro" id="IPR002933">
    <property type="entry name" value="Peptidase_M20"/>
</dbReference>
<gene>
    <name evidence="13" type="primary">argE</name>
    <name evidence="13" type="ORF">GW590_11890</name>
</gene>
<evidence type="ECO:0000256" key="1">
    <source>
        <dbReference type="ARBA" id="ARBA00001941"/>
    </source>
</evidence>
<dbReference type="NCBIfam" id="TIGR01892">
    <property type="entry name" value="AcOrn-deacetyl"/>
    <property type="match status" value="1"/>
</dbReference>
<proteinExistence type="inferred from homology"/>
<reference evidence="13 14" key="2">
    <citation type="submission" date="2020-06" db="EMBL/GenBank/DDBJ databases">
        <title>Polyphasic characterization of a Rahnella strain isolated from tree sap.</title>
        <authorList>
            <person name="Kim I.S."/>
        </authorList>
    </citation>
    <scope>NUCLEOTIDE SEQUENCE [LARGE SCALE GENOMIC DNA]</scope>
    <source>
        <strain evidence="13 14">SAP-1</strain>
    </source>
</reference>
<dbReference type="InterPro" id="IPR010169">
    <property type="entry name" value="AcOrn-deacetyl"/>
</dbReference>
<dbReference type="Gene3D" id="3.30.70.360">
    <property type="match status" value="1"/>
</dbReference>